<reference evidence="1" key="2">
    <citation type="submission" date="2025-08" db="UniProtKB">
        <authorList>
            <consortium name="Ensembl"/>
        </authorList>
    </citation>
    <scope>IDENTIFICATION</scope>
</reference>
<name>A0A452IXJ9_9SAUR</name>
<reference evidence="2" key="1">
    <citation type="journal article" date="2017" name="PLoS ONE">
        <title>The Agassiz's desert tortoise genome provides a resource for the conservation of a threatened species.</title>
        <authorList>
            <person name="Tollis M."/>
            <person name="DeNardo D.F."/>
            <person name="Cornelius J.A."/>
            <person name="Dolby G.A."/>
            <person name="Edwards T."/>
            <person name="Henen B.T."/>
            <person name="Karl A.E."/>
            <person name="Murphy R.W."/>
            <person name="Kusumi K."/>
        </authorList>
    </citation>
    <scope>NUCLEOTIDE SEQUENCE [LARGE SCALE GENOMIC DNA]</scope>
</reference>
<accession>A0A452IXJ9</accession>
<dbReference type="Proteomes" id="UP000291020">
    <property type="component" value="Unassembled WGS sequence"/>
</dbReference>
<dbReference type="Ensembl" id="ENSGAGT00000037162.1">
    <property type="protein sequence ID" value="ENSGAGP00000032790.1"/>
    <property type="gene ID" value="ENSGAGG00000023432.1"/>
</dbReference>
<sequence>MLYRHHTPEPLTNPPASASQVAGITGAHHLTQPTALIIIMIPLLSPQWRRITFITYSSCAVQLGI</sequence>
<evidence type="ECO:0000313" key="2">
    <source>
        <dbReference type="Proteomes" id="UP000291020"/>
    </source>
</evidence>
<evidence type="ECO:0000313" key="1">
    <source>
        <dbReference type="Ensembl" id="ENSGAGP00000032790.1"/>
    </source>
</evidence>
<proteinExistence type="predicted"/>
<organism evidence="1 2">
    <name type="scientific">Gopherus agassizii</name>
    <name type="common">Agassiz's desert tortoise</name>
    <dbReference type="NCBI Taxonomy" id="38772"/>
    <lineage>
        <taxon>Eukaryota</taxon>
        <taxon>Metazoa</taxon>
        <taxon>Chordata</taxon>
        <taxon>Craniata</taxon>
        <taxon>Vertebrata</taxon>
        <taxon>Euteleostomi</taxon>
        <taxon>Archelosauria</taxon>
        <taxon>Testudinata</taxon>
        <taxon>Testudines</taxon>
        <taxon>Cryptodira</taxon>
        <taxon>Durocryptodira</taxon>
        <taxon>Testudinoidea</taxon>
        <taxon>Testudinidae</taxon>
        <taxon>Gopherus</taxon>
    </lineage>
</organism>
<keyword evidence="2" id="KW-1185">Reference proteome</keyword>
<dbReference type="AlphaFoldDB" id="A0A452IXJ9"/>
<reference evidence="1" key="3">
    <citation type="submission" date="2025-09" db="UniProtKB">
        <authorList>
            <consortium name="Ensembl"/>
        </authorList>
    </citation>
    <scope>IDENTIFICATION</scope>
</reference>
<protein>
    <submittedName>
        <fullName evidence="1">Uncharacterized protein</fullName>
    </submittedName>
</protein>